<dbReference type="EMBL" id="MBFS01001388">
    <property type="protein sequence ID" value="PVV01087.1"/>
    <property type="molecule type" value="Genomic_DNA"/>
</dbReference>
<evidence type="ECO:0000259" key="1">
    <source>
        <dbReference type="Pfam" id="PF03732"/>
    </source>
</evidence>
<dbReference type="STRING" id="133381.A0A2T9Z984"/>
<evidence type="ECO:0000313" key="2">
    <source>
        <dbReference type="EMBL" id="PVV01087.1"/>
    </source>
</evidence>
<accession>A0A2T9Z984</accession>
<dbReference type="AlphaFoldDB" id="A0A2T9Z984"/>
<organism evidence="2 3">
    <name type="scientific">Smittium megazygosporum</name>
    <dbReference type="NCBI Taxonomy" id="133381"/>
    <lineage>
        <taxon>Eukaryota</taxon>
        <taxon>Fungi</taxon>
        <taxon>Fungi incertae sedis</taxon>
        <taxon>Zoopagomycota</taxon>
        <taxon>Kickxellomycotina</taxon>
        <taxon>Harpellomycetes</taxon>
        <taxon>Harpellales</taxon>
        <taxon>Legeriomycetaceae</taxon>
        <taxon>Smittium</taxon>
    </lineage>
</organism>
<feature type="domain" description="Retrotransposon gag" evidence="1">
    <location>
        <begin position="114"/>
        <end position="185"/>
    </location>
</feature>
<gene>
    <name evidence="2" type="ORF">BB560_004509</name>
</gene>
<proteinExistence type="predicted"/>
<dbReference type="InterPro" id="IPR005162">
    <property type="entry name" value="Retrotrans_gag_dom"/>
</dbReference>
<feature type="non-terminal residue" evidence="2">
    <location>
        <position position="263"/>
    </location>
</feature>
<keyword evidence="3" id="KW-1185">Reference proteome</keyword>
<protein>
    <recommendedName>
        <fullName evidence="1">Retrotransposon gag domain-containing protein</fullName>
    </recommendedName>
</protein>
<dbReference type="Proteomes" id="UP000245609">
    <property type="component" value="Unassembled WGS sequence"/>
</dbReference>
<name>A0A2T9Z984_9FUNG</name>
<dbReference type="PANTHER" id="PTHR33223:SF6">
    <property type="entry name" value="CCHC-TYPE DOMAIN-CONTAINING PROTEIN"/>
    <property type="match status" value="1"/>
</dbReference>
<comment type="caution">
    <text evidence="2">The sequence shown here is derived from an EMBL/GenBank/DDBJ whole genome shotgun (WGS) entry which is preliminary data.</text>
</comment>
<sequence>MYIERCPFCNKNTPETIKHMLIECFRWNSIRHETIIFNIPRLYRTVTIDQSTNNQALNQVIMSENRENKSRTRSLEPEIFTNDESVEPFRWIRRYELYSKKEGWDESKQLELLELFLDGKALNWFEQKVDSFKTWKDAKEAFLSKFDSHETELRSWRELQTLKQNKEEDLEEFILKIEKLFERSNIRDSTIKFKCLLSSVLPKYQKLIIKEKIKSYDEALTTSLEQEAVEKICRMDVIEKETESQGFNIQVNELKHTVKNSEN</sequence>
<dbReference type="OrthoDB" id="5593145at2759"/>
<evidence type="ECO:0000313" key="3">
    <source>
        <dbReference type="Proteomes" id="UP000245609"/>
    </source>
</evidence>
<dbReference type="Pfam" id="PF03732">
    <property type="entry name" value="Retrotrans_gag"/>
    <property type="match status" value="1"/>
</dbReference>
<reference evidence="2 3" key="1">
    <citation type="journal article" date="2018" name="MBio">
        <title>Comparative Genomics Reveals the Core Gene Toolbox for the Fungus-Insect Symbiosis.</title>
        <authorList>
            <person name="Wang Y."/>
            <person name="Stata M."/>
            <person name="Wang W."/>
            <person name="Stajich J.E."/>
            <person name="White M.M."/>
            <person name="Moncalvo J.M."/>
        </authorList>
    </citation>
    <scope>NUCLEOTIDE SEQUENCE [LARGE SCALE GENOMIC DNA]</scope>
    <source>
        <strain evidence="2 3">SC-DP-2</strain>
    </source>
</reference>
<dbReference type="PANTHER" id="PTHR33223">
    <property type="entry name" value="CCHC-TYPE DOMAIN-CONTAINING PROTEIN"/>
    <property type="match status" value="1"/>
</dbReference>